<dbReference type="Proteomes" id="UP001652623">
    <property type="component" value="Chromosome 7"/>
</dbReference>
<feature type="transmembrane region" description="Helical" evidence="6">
    <location>
        <begin position="43"/>
        <end position="63"/>
    </location>
</feature>
<dbReference type="KEGG" id="zju:107435696"/>
<dbReference type="GO" id="GO:0016020">
    <property type="term" value="C:membrane"/>
    <property type="evidence" value="ECO:0007669"/>
    <property type="project" value="UniProtKB-SubCell"/>
</dbReference>
<dbReference type="InParanoid" id="A0A6P4AYH6"/>
<feature type="transmembrane region" description="Helical" evidence="6">
    <location>
        <begin position="84"/>
        <end position="106"/>
    </location>
</feature>
<dbReference type="GeneID" id="107435696"/>
<evidence type="ECO:0000256" key="4">
    <source>
        <dbReference type="ARBA" id="ARBA00022989"/>
    </source>
</evidence>
<evidence type="ECO:0000256" key="2">
    <source>
        <dbReference type="ARBA" id="ARBA00009324"/>
    </source>
</evidence>
<feature type="domain" description="Fatty acid hydroxylase" evidence="7">
    <location>
        <begin position="131"/>
        <end position="265"/>
    </location>
</feature>
<evidence type="ECO:0000256" key="6">
    <source>
        <dbReference type="SAM" id="Phobius"/>
    </source>
</evidence>
<evidence type="ECO:0000256" key="5">
    <source>
        <dbReference type="ARBA" id="ARBA00023136"/>
    </source>
</evidence>
<comment type="subcellular location">
    <subcellularLocation>
        <location evidence="1">Membrane</location>
    </subcellularLocation>
</comment>
<organism evidence="8 9">
    <name type="scientific">Ziziphus jujuba</name>
    <name type="common">Chinese jujube</name>
    <name type="synonym">Ziziphus sativa</name>
    <dbReference type="NCBI Taxonomy" id="326968"/>
    <lineage>
        <taxon>Eukaryota</taxon>
        <taxon>Viridiplantae</taxon>
        <taxon>Streptophyta</taxon>
        <taxon>Embryophyta</taxon>
        <taxon>Tracheophyta</taxon>
        <taxon>Spermatophyta</taxon>
        <taxon>Magnoliopsida</taxon>
        <taxon>eudicotyledons</taxon>
        <taxon>Gunneridae</taxon>
        <taxon>Pentapetalae</taxon>
        <taxon>rosids</taxon>
        <taxon>fabids</taxon>
        <taxon>Rosales</taxon>
        <taxon>Rhamnaceae</taxon>
        <taxon>Paliureae</taxon>
        <taxon>Ziziphus</taxon>
    </lineage>
</organism>
<name>A0A6P4AYH6_ZIZJJ</name>
<keyword evidence="5 6" id="KW-0472">Membrane</keyword>
<keyword evidence="3 6" id="KW-0812">Transmembrane</keyword>
<gene>
    <name evidence="9" type="primary">LOC107435696</name>
</gene>
<reference evidence="9" key="1">
    <citation type="submission" date="2025-08" db="UniProtKB">
        <authorList>
            <consortium name="RefSeq"/>
        </authorList>
    </citation>
    <scope>IDENTIFICATION</scope>
    <source>
        <tissue evidence="9">Seedling</tissue>
    </source>
</reference>
<keyword evidence="9" id="KW-0503">Monooxygenase</keyword>
<feature type="transmembrane region" description="Helical" evidence="6">
    <location>
        <begin position="126"/>
        <end position="144"/>
    </location>
</feature>
<keyword evidence="8" id="KW-1185">Reference proteome</keyword>
<dbReference type="GO" id="GO:0005506">
    <property type="term" value="F:iron ion binding"/>
    <property type="evidence" value="ECO:0007669"/>
    <property type="project" value="InterPro"/>
</dbReference>
<dbReference type="GO" id="GO:0008610">
    <property type="term" value="P:lipid biosynthetic process"/>
    <property type="evidence" value="ECO:0007669"/>
    <property type="project" value="InterPro"/>
</dbReference>
<dbReference type="InterPro" id="IPR050307">
    <property type="entry name" value="Sterol_Desaturase_Related"/>
</dbReference>
<dbReference type="GO" id="GO:0016491">
    <property type="term" value="F:oxidoreductase activity"/>
    <property type="evidence" value="ECO:0007669"/>
    <property type="project" value="InterPro"/>
</dbReference>
<keyword evidence="9" id="KW-0560">Oxidoreductase</keyword>
<comment type="similarity">
    <text evidence="2">Belongs to the sterol desaturase family.</text>
</comment>
<protein>
    <submittedName>
        <fullName evidence="9">Methylsterol monooxygenase 1-1</fullName>
    </submittedName>
</protein>
<dbReference type="AlphaFoldDB" id="A0A6P4AYH6"/>
<evidence type="ECO:0000256" key="1">
    <source>
        <dbReference type="ARBA" id="ARBA00004370"/>
    </source>
</evidence>
<proteinExistence type="inferred from homology"/>
<dbReference type="InterPro" id="IPR006694">
    <property type="entry name" value="Fatty_acid_hydroxylase"/>
</dbReference>
<evidence type="ECO:0000259" key="7">
    <source>
        <dbReference type="Pfam" id="PF04116"/>
    </source>
</evidence>
<dbReference type="RefSeq" id="XP_015902810.1">
    <property type="nucleotide sequence ID" value="XM_016047324.4"/>
</dbReference>
<sequence>MLPYQTLQEAEEALGRTATFAEKLWFTYSAKKPDYILHYHNTLFLFLFYSILPLPYLFIELYLSKNMDRYKIQPKIKRSIWDMFKCYRDVMLTFVVAVCPVQILSYPTIKCIGIRTGMELPSASEIFLQLLVYFMIEDFSHYWLHRMLHSKWAYQKIHRVHHQYTAPIGLSAPYAHWAEVLILGFASFVGPAIVPCHMTTYWLWFILRQLEAIETHSGYDLPWSPTKYIPFYGGAEYHDYHHYIGGQTQSNFASVFTYCDYIYGTDKGYHHHKKVLQKLKENVGKEVREN</sequence>
<evidence type="ECO:0000256" key="3">
    <source>
        <dbReference type="ARBA" id="ARBA00022692"/>
    </source>
</evidence>
<dbReference type="PANTHER" id="PTHR11863">
    <property type="entry name" value="STEROL DESATURASE"/>
    <property type="match status" value="1"/>
</dbReference>
<evidence type="ECO:0000313" key="9">
    <source>
        <dbReference type="RefSeq" id="XP_015902810.1"/>
    </source>
</evidence>
<dbReference type="Pfam" id="PF04116">
    <property type="entry name" value="FA_hydroxylase"/>
    <property type="match status" value="1"/>
</dbReference>
<keyword evidence="4 6" id="KW-1133">Transmembrane helix</keyword>
<evidence type="ECO:0000313" key="8">
    <source>
        <dbReference type="Proteomes" id="UP001652623"/>
    </source>
</evidence>
<accession>A0A6P4AYH6</accession>